<comment type="caution">
    <text evidence="6">The sequence shown here is derived from an EMBL/GenBank/DDBJ whole genome shotgun (WGS) entry which is preliminary data.</text>
</comment>
<evidence type="ECO:0000313" key="6">
    <source>
        <dbReference type="EMBL" id="EYE89225.1"/>
    </source>
</evidence>
<dbReference type="STRING" id="1403537.Q428_03820"/>
<comment type="pathway">
    <text evidence="1">Cofactor biosynthesis; adenosylcobalamin biosynthesis.</text>
</comment>
<evidence type="ECO:0000259" key="5">
    <source>
        <dbReference type="Pfam" id="PF02570"/>
    </source>
</evidence>
<dbReference type="EC" id="5.4.1.2" evidence="6"/>
<keyword evidence="4 6" id="KW-0413">Isomerase</keyword>
<evidence type="ECO:0000256" key="4">
    <source>
        <dbReference type="ARBA" id="ARBA00023235"/>
    </source>
</evidence>
<dbReference type="InterPro" id="IPR036588">
    <property type="entry name" value="CobH/CbiC_sf"/>
</dbReference>
<comment type="similarity">
    <text evidence="2">Belongs to the CobH/CbiC family.</text>
</comment>
<dbReference type="Gene3D" id="3.40.50.10230">
    <property type="entry name" value="Cobalamin biosynthesis CobH/CbiC, precorrin-8X methylmutase"/>
    <property type="match status" value="1"/>
</dbReference>
<feature type="domain" description="Cobalamin biosynthesis precorrin-8X methylmutase CobH/CbiC" evidence="5">
    <location>
        <begin position="8"/>
        <end position="202"/>
    </location>
</feature>
<evidence type="ECO:0000313" key="7">
    <source>
        <dbReference type="Proteomes" id="UP000019681"/>
    </source>
</evidence>
<dbReference type="InterPro" id="IPR003722">
    <property type="entry name" value="Cbl_synth_CobH/CbiC"/>
</dbReference>
<evidence type="ECO:0000256" key="2">
    <source>
        <dbReference type="ARBA" id="ARBA00009774"/>
    </source>
</evidence>
<dbReference type="SUPFAM" id="SSF63965">
    <property type="entry name" value="Precorrin-8X methylmutase CbiC/CobH"/>
    <property type="match status" value="1"/>
</dbReference>
<dbReference type="PANTHER" id="PTHR43588:SF1">
    <property type="entry name" value="COBALT-PRECORRIN-8 METHYLMUTASE"/>
    <property type="match status" value="1"/>
</dbReference>
<protein>
    <submittedName>
        <fullName evidence="6">Precorrin-8X methylmutase</fullName>
        <ecNumber evidence="6">5.4.1.2</ecNumber>
    </submittedName>
</protein>
<dbReference type="EMBL" id="AZQP01000007">
    <property type="protein sequence ID" value="EYE89225.1"/>
    <property type="molecule type" value="Genomic_DNA"/>
</dbReference>
<dbReference type="GO" id="GO:0016993">
    <property type="term" value="F:precorrin-8X methylmutase activity"/>
    <property type="evidence" value="ECO:0007669"/>
    <property type="project" value="InterPro"/>
</dbReference>
<keyword evidence="7" id="KW-1185">Reference proteome</keyword>
<dbReference type="Pfam" id="PF02570">
    <property type="entry name" value="CbiC"/>
    <property type="match status" value="1"/>
</dbReference>
<dbReference type="PANTHER" id="PTHR43588">
    <property type="entry name" value="COBALT-PRECORRIN-8 METHYLMUTASE"/>
    <property type="match status" value="1"/>
</dbReference>
<dbReference type="UniPathway" id="UPA00148"/>
<dbReference type="Proteomes" id="UP000019681">
    <property type="component" value="Unassembled WGS sequence"/>
</dbReference>
<sequence length="208" mass="22528">MYITNPMEIENKSMEIIEAAIGEHNFTPMELKVVERTIHTTGDFDYKNIIHIKKGAIEAGIEAIKSGCRIVTDTKMAFSGINKKVLEKANCTIDCFIAEEEIAKIAKEKGITRSMAAMDYAAKVRADIFVIGNAPTALFRIGELIKEGKISPKLIVAVPVGFVGAAESKEYIRGFDVPTISTIGNKGGSNVAAAIMNAILYMAVGRDV</sequence>
<proteinExistence type="inferred from homology"/>
<evidence type="ECO:0000256" key="3">
    <source>
        <dbReference type="ARBA" id="ARBA00022573"/>
    </source>
</evidence>
<dbReference type="OrthoDB" id="9780708at2"/>
<dbReference type="GO" id="GO:0009236">
    <property type="term" value="P:cobalamin biosynthetic process"/>
    <property type="evidence" value="ECO:0007669"/>
    <property type="project" value="UniProtKB-UniPathway"/>
</dbReference>
<accession>A0A017RZ59</accession>
<evidence type="ECO:0000256" key="1">
    <source>
        <dbReference type="ARBA" id="ARBA00004953"/>
    </source>
</evidence>
<dbReference type="AlphaFoldDB" id="A0A017RZ59"/>
<name>A0A017RZ59_9CLOT</name>
<reference evidence="6 7" key="1">
    <citation type="journal article" date="2014" name="Genome Announc.">
        <title>Draft Genome Sequence of Fervidicella metallireducens Strain AeBT, an Iron-Reducing Thermoanaerobe from the Great Artesian Basin.</title>
        <authorList>
            <person name="Patel B.K."/>
        </authorList>
    </citation>
    <scope>NUCLEOTIDE SEQUENCE [LARGE SCALE GENOMIC DNA]</scope>
    <source>
        <strain evidence="6 7">AeB</strain>
    </source>
</reference>
<gene>
    <name evidence="6" type="primary">cbiC</name>
    <name evidence="6" type="ORF">Q428_03820</name>
</gene>
<keyword evidence="3" id="KW-0169">Cobalamin biosynthesis</keyword>
<organism evidence="6 7">
    <name type="scientific">Fervidicella metallireducens AeB</name>
    <dbReference type="NCBI Taxonomy" id="1403537"/>
    <lineage>
        <taxon>Bacteria</taxon>
        <taxon>Bacillati</taxon>
        <taxon>Bacillota</taxon>
        <taxon>Clostridia</taxon>
        <taxon>Eubacteriales</taxon>
        <taxon>Clostridiaceae</taxon>
        <taxon>Fervidicella</taxon>
    </lineage>
</organism>
<dbReference type="RefSeq" id="WP_035378289.1">
    <property type="nucleotide sequence ID" value="NZ_AZQP01000007.1"/>
</dbReference>